<dbReference type="GO" id="GO:0071949">
    <property type="term" value="F:FAD binding"/>
    <property type="evidence" value="ECO:0007669"/>
    <property type="project" value="InterPro"/>
</dbReference>
<evidence type="ECO:0000313" key="22">
    <source>
        <dbReference type="Proteomes" id="UP000739565"/>
    </source>
</evidence>
<dbReference type="RefSeq" id="WP_259662019.1">
    <property type="nucleotide sequence ID" value="NZ_JAHXRI010000010.1"/>
</dbReference>
<dbReference type="SUPFAM" id="SSF56194">
    <property type="entry name" value="Uridine diphospho-N-Acetylenolpyruvylglucosamine reductase, MurB, C-terminal domain"/>
    <property type="match status" value="1"/>
</dbReference>
<evidence type="ECO:0000256" key="12">
    <source>
        <dbReference type="ARBA" id="ARBA00022960"/>
    </source>
</evidence>
<evidence type="ECO:0000256" key="3">
    <source>
        <dbReference type="ARBA" id="ARBA00004496"/>
    </source>
</evidence>
<dbReference type="EMBL" id="JAHXRI010000010">
    <property type="protein sequence ID" value="MBZ1351628.1"/>
    <property type="molecule type" value="Genomic_DNA"/>
</dbReference>
<dbReference type="GO" id="GO:0009252">
    <property type="term" value="P:peptidoglycan biosynthetic process"/>
    <property type="evidence" value="ECO:0007669"/>
    <property type="project" value="UniProtKB-UniRule"/>
</dbReference>
<evidence type="ECO:0000256" key="7">
    <source>
        <dbReference type="ARBA" id="ARBA00022490"/>
    </source>
</evidence>
<keyword evidence="22" id="KW-1185">Reference proteome</keyword>
<dbReference type="InterPro" id="IPR016166">
    <property type="entry name" value="FAD-bd_PCMH"/>
</dbReference>
<organism evidence="21 22">
    <name type="scientific">Zwartia hollandica</name>
    <dbReference type="NCBI Taxonomy" id="324606"/>
    <lineage>
        <taxon>Bacteria</taxon>
        <taxon>Pseudomonadati</taxon>
        <taxon>Pseudomonadota</taxon>
        <taxon>Betaproteobacteria</taxon>
        <taxon>Burkholderiales</taxon>
        <taxon>Alcaligenaceae</taxon>
        <taxon>Zwartia</taxon>
    </lineage>
</organism>
<keyword evidence="16 19" id="KW-0961">Cell wall biogenesis/degradation</keyword>
<dbReference type="Gene3D" id="3.30.43.10">
    <property type="entry name" value="Uridine Diphospho-n-acetylenolpyruvylglucosamine Reductase, domain 2"/>
    <property type="match status" value="1"/>
</dbReference>
<keyword evidence="15 19" id="KW-0131">Cell cycle</keyword>
<dbReference type="GO" id="GO:0008360">
    <property type="term" value="P:regulation of cell shape"/>
    <property type="evidence" value="ECO:0007669"/>
    <property type="project" value="UniProtKB-KW"/>
</dbReference>
<accession>A0A953NBS9</accession>
<protein>
    <recommendedName>
        <fullName evidence="6 19">UDP-N-acetylenolpyruvoylglucosamine reductase</fullName>
        <ecNumber evidence="5 19">1.3.1.98</ecNumber>
    </recommendedName>
    <alternativeName>
        <fullName evidence="17 19">UDP-N-acetylmuramate dehydrogenase</fullName>
    </alternativeName>
</protein>
<dbReference type="InterPro" id="IPR011601">
    <property type="entry name" value="MurB_C"/>
</dbReference>
<dbReference type="NCBIfam" id="TIGR00179">
    <property type="entry name" value="murB"/>
    <property type="match status" value="1"/>
</dbReference>
<dbReference type="GO" id="GO:0005829">
    <property type="term" value="C:cytosol"/>
    <property type="evidence" value="ECO:0007669"/>
    <property type="project" value="TreeGrafter"/>
</dbReference>
<dbReference type="GO" id="GO:0008762">
    <property type="term" value="F:UDP-N-acetylmuramate dehydrogenase activity"/>
    <property type="evidence" value="ECO:0007669"/>
    <property type="project" value="UniProtKB-UniRule"/>
</dbReference>
<dbReference type="SUPFAM" id="SSF56176">
    <property type="entry name" value="FAD-binding/transporter-associated domain-like"/>
    <property type="match status" value="1"/>
</dbReference>
<dbReference type="Gene3D" id="3.30.465.10">
    <property type="match status" value="1"/>
</dbReference>
<dbReference type="NCBIfam" id="NF010478">
    <property type="entry name" value="PRK13903.1"/>
    <property type="match status" value="1"/>
</dbReference>
<comment type="catalytic activity">
    <reaction evidence="18 19">
        <text>UDP-N-acetyl-alpha-D-muramate + NADP(+) = UDP-N-acetyl-3-O-(1-carboxyvinyl)-alpha-D-glucosamine + NADPH + H(+)</text>
        <dbReference type="Rhea" id="RHEA:12248"/>
        <dbReference type="ChEBI" id="CHEBI:15378"/>
        <dbReference type="ChEBI" id="CHEBI:57783"/>
        <dbReference type="ChEBI" id="CHEBI:58349"/>
        <dbReference type="ChEBI" id="CHEBI:68483"/>
        <dbReference type="ChEBI" id="CHEBI:70757"/>
        <dbReference type="EC" id="1.3.1.98"/>
    </reaction>
</comment>
<evidence type="ECO:0000256" key="15">
    <source>
        <dbReference type="ARBA" id="ARBA00023306"/>
    </source>
</evidence>
<dbReference type="EC" id="1.3.1.98" evidence="5 19"/>
<evidence type="ECO:0000256" key="10">
    <source>
        <dbReference type="ARBA" id="ARBA00022827"/>
    </source>
</evidence>
<dbReference type="GO" id="GO:0071555">
    <property type="term" value="P:cell wall organization"/>
    <property type="evidence" value="ECO:0007669"/>
    <property type="project" value="UniProtKB-KW"/>
</dbReference>
<proteinExistence type="inferred from homology"/>
<dbReference type="PANTHER" id="PTHR21071:SF4">
    <property type="entry name" value="UDP-N-ACETYLENOLPYRUVOYLGLUCOSAMINE REDUCTASE"/>
    <property type="match status" value="1"/>
</dbReference>
<dbReference type="Pfam" id="PF02873">
    <property type="entry name" value="MurB_C"/>
    <property type="match status" value="1"/>
</dbReference>
<keyword evidence="8 19" id="KW-0132">Cell division</keyword>
<dbReference type="PANTHER" id="PTHR21071">
    <property type="entry name" value="UDP-N-ACETYLENOLPYRUVOYLGLUCOSAMINE REDUCTASE"/>
    <property type="match status" value="1"/>
</dbReference>
<dbReference type="HAMAP" id="MF_00037">
    <property type="entry name" value="MurB"/>
    <property type="match status" value="1"/>
</dbReference>
<feature type="active site" evidence="19">
    <location>
        <position position="189"/>
    </location>
</feature>
<dbReference type="InterPro" id="IPR006094">
    <property type="entry name" value="Oxid_FAD_bind_N"/>
</dbReference>
<keyword evidence="10 19" id="KW-0274">FAD</keyword>
<comment type="caution">
    <text evidence="21">The sequence shown here is derived from an EMBL/GenBank/DDBJ whole genome shotgun (WGS) entry which is preliminary data.</text>
</comment>
<evidence type="ECO:0000259" key="20">
    <source>
        <dbReference type="PROSITE" id="PS51387"/>
    </source>
</evidence>
<evidence type="ECO:0000256" key="1">
    <source>
        <dbReference type="ARBA" id="ARBA00001974"/>
    </source>
</evidence>
<keyword evidence="13 19" id="KW-0573">Peptidoglycan synthesis</keyword>
<dbReference type="AlphaFoldDB" id="A0A953NBS9"/>
<keyword evidence="14 19" id="KW-0560">Oxidoreductase</keyword>
<feature type="domain" description="FAD-binding PCMH-type" evidence="20">
    <location>
        <begin position="43"/>
        <end position="213"/>
    </location>
</feature>
<dbReference type="InterPro" id="IPR016169">
    <property type="entry name" value="FAD-bd_PCMH_sub2"/>
</dbReference>
<feature type="active site" evidence="19">
    <location>
        <position position="361"/>
    </location>
</feature>
<dbReference type="InterPro" id="IPR003170">
    <property type="entry name" value="MurB"/>
</dbReference>
<evidence type="ECO:0000256" key="6">
    <source>
        <dbReference type="ARBA" id="ARBA00015188"/>
    </source>
</evidence>
<evidence type="ECO:0000256" key="9">
    <source>
        <dbReference type="ARBA" id="ARBA00022630"/>
    </source>
</evidence>
<comment type="cofactor">
    <cofactor evidence="1 19">
        <name>FAD</name>
        <dbReference type="ChEBI" id="CHEBI:57692"/>
    </cofactor>
</comment>
<gene>
    <name evidence="19 21" type="primary">murB</name>
    <name evidence="21" type="ORF">KZZ10_13320</name>
</gene>
<evidence type="ECO:0000256" key="8">
    <source>
        <dbReference type="ARBA" id="ARBA00022618"/>
    </source>
</evidence>
<dbReference type="Proteomes" id="UP000739565">
    <property type="component" value="Unassembled WGS sequence"/>
</dbReference>
<comment type="pathway">
    <text evidence="4 19">Cell wall biogenesis; peptidoglycan biosynthesis.</text>
</comment>
<evidence type="ECO:0000256" key="5">
    <source>
        <dbReference type="ARBA" id="ARBA00012518"/>
    </source>
</evidence>
<sequence>MSNPPVPLPIVEVAESIFAAHLGAKTDVRVESVELSTQNTLGLACRAQSLILLHNTTQLSGLTELARQFPQVFVLGGGSNVVLPPEFSALVLKVEFKGIALADDLPDCWLVDVAAGEGWHEWVCHATQRGWRGLENLALIPGTVGAAPVQNIGAYGVELQDRIESVTAWNIPQGVLITLTRAECEFAYRDSIFKRAAQGTWLIVSVRFRLLKVWQPVLQYPDLQRHFRIGAADTAMPTARQVFDAVCAIRRAKLPDPAELGNAGSFFKNPVVTAAQHDALKLTEPTLVSYPQPDGSYKLAAGWLIDQCGWKGRRVGAVGMHARQALVLVNYGGAHAHEVLALARAVRSSVQERFGVELEMEPVAPAA</sequence>
<evidence type="ECO:0000256" key="16">
    <source>
        <dbReference type="ARBA" id="ARBA00023316"/>
    </source>
</evidence>
<keyword evidence="12 19" id="KW-0133">Cell shape</keyword>
<keyword evidence="9 19" id="KW-0285">Flavoprotein</keyword>
<keyword evidence="11 19" id="KW-0521">NADP</keyword>
<dbReference type="PROSITE" id="PS51387">
    <property type="entry name" value="FAD_PCMH"/>
    <property type="match status" value="1"/>
</dbReference>
<evidence type="ECO:0000313" key="21">
    <source>
        <dbReference type="EMBL" id="MBZ1351628.1"/>
    </source>
</evidence>
<evidence type="ECO:0000256" key="4">
    <source>
        <dbReference type="ARBA" id="ARBA00004752"/>
    </source>
</evidence>
<reference evidence="21" key="1">
    <citation type="submission" date="2021-07" db="EMBL/GenBank/DDBJ databases">
        <title>New genus and species of the family Alcaligenaceae.</title>
        <authorList>
            <person name="Hahn M.W."/>
        </authorList>
    </citation>
    <scope>NUCLEOTIDE SEQUENCE</scope>
    <source>
        <strain evidence="21">LF4-65</strain>
    </source>
</reference>
<evidence type="ECO:0000256" key="18">
    <source>
        <dbReference type="ARBA" id="ARBA00048914"/>
    </source>
</evidence>
<evidence type="ECO:0000256" key="11">
    <source>
        <dbReference type="ARBA" id="ARBA00022857"/>
    </source>
</evidence>
<feature type="active site" description="Proton donor" evidence="19">
    <location>
        <position position="265"/>
    </location>
</feature>
<name>A0A953NBS9_9BURK</name>
<dbReference type="InterPro" id="IPR036635">
    <property type="entry name" value="MurB_C_sf"/>
</dbReference>
<comment type="subcellular location">
    <subcellularLocation>
        <location evidence="3 19">Cytoplasm</location>
    </subcellularLocation>
</comment>
<dbReference type="InterPro" id="IPR036318">
    <property type="entry name" value="FAD-bd_PCMH-like_sf"/>
</dbReference>
<comment type="function">
    <text evidence="2 19">Cell wall formation.</text>
</comment>
<dbReference type="NCBIfam" id="NF000755">
    <property type="entry name" value="PRK00046.1"/>
    <property type="match status" value="1"/>
</dbReference>
<evidence type="ECO:0000256" key="17">
    <source>
        <dbReference type="ARBA" id="ARBA00031026"/>
    </source>
</evidence>
<dbReference type="InterPro" id="IPR016167">
    <property type="entry name" value="FAD-bd_PCMH_sub1"/>
</dbReference>
<dbReference type="Pfam" id="PF01565">
    <property type="entry name" value="FAD_binding_4"/>
    <property type="match status" value="1"/>
</dbReference>
<evidence type="ECO:0000256" key="14">
    <source>
        <dbReference type="ARBA" id="ARBA00023002"/>
    </source>
</evidence>
<evidence type="ECO:0000256" key="19">
    <source>
        <dbReference type="HAMAP-Rule" id="MF_00037"/>
    </source>
</evidence>
<dbReference type="Gene3D" id="3.90.78.10">
    <property type="entry name" value="UDP-N-acetylenolpyruvoylglucosamine reductase, C-terminal domain"/>
    <property type="match status" value="1"/>
</dbReference>
<keyword evidence="7 19" id="KW-0963">Cytoplasm</keyword>
<evidence type="ECO:0000256" key="13">
    <source>
        <dbReference type="ARBA" id="ARBA00022984"/>
    </source>
</evidence>
<comment type="similarity">
    <text evidence="19">Belongs to the MurB family.</text>
</comment>
<evidence type="ECO:0000256" key="2">
    <source>
        <dbReference type="ARBA" id="ARBA00003921"/>
    </source>
</evidence>
<dbReference type="GO" id="GO:0051301">
    <property type="term" value="P:cell division"/>
    <property type="evidence" value="ECO:0007669"/>
    <property type="project" value="UniProtKB-KW"/>
</dbReference>